<protein>
    <submittedName>
        <fullName evidence="1">Uncharacterized protein</fullName>
    </submittedName>
</protein>
<accession>A0ACC0M4M2</accession>
<organism evidence="1 2">
    <name type="scientific">Rhododendron molle</name>
    <name type="common">Chinese azalea</name>
    <name type="synonym">Azalea mollis</name>
    <dbReference type="NCBI Taxonomy" id="49168"/>
    <lineage>
        <taxon>Eukaryota</taxon>
        <taxon>Viridiplantae</taxon>
        <taxon>Streptophyta</taxon>
        <taxon>Embryophyta</taxon>
        <taxon>Tracheophyta</taxon>
        <taxon>Spermatophyta</taxon>
        <taxon>Magnoliopsida</taxon>
        <taxon>eudicotyledons</taxon>
        <taxon>Gunneridae</taxon>
        <taxon>Pentapetalae</taxon>
        <taxon>asterids</taxon>
        <taxon>Ericales</taxon>
        <taxon>Ericaceae</taxon>
        <taxon>Ericoideae</taxon>
        <taxon>Rhodoreae</taxon>
        <taxon>Rhododendron</taxon>
    </lineage>
</organism>
<evidence type="ECO:0000313" key="2">
    <source>
        <dbReference type="Proteomes" id="UP001062846"/>
    </source>
</evidence>
<keyword evidence="2" id="KW-1185">Reference proteome</keyword>
<proteinExistence type="predicted"/>
<dbReference type="EMBL" id="CM046397">
    <property type="protein sequence ID" value="KAI8535880.1"/>
    <property type="molecule type" value="Genomic_DNA"/>
</dbReference>
<name>A0ACC0M4M2_RHOML</name>
<gene>
    <name evidence="1" type="ORF">RHMOL_Rhmol10G0208800</name>
</gene>
<sequence length="145" mass="15777">MSEGFINFSSILNAEEPFIEEEVSMHRSGDSRATSDSGQVSSFRASPPLVSSSRGSHGRPSFTTSNIPSTITNEELAVLRVRYSIPSSITLRKPSEFERACSFVENETCLYVSAFEGGLRLPFPTVVRDILSFLGLAPGQIVPNS</sequence>
<dbReference type="Proteomes" id="UP001062846">
    <property type="component" value="Chromosome 10"/>
</dbReference>
<reference evidence="1" key="1">
    <citation type="submission" date="2022-02" db="EMBL/GenBank/DDBJ databases">
        <title>Plant Genome Project.</title>
        <authorList>
            <person name="Zhang R.-G."/>
        </authorList>
    </citation>
    <scope>NUCLEOTIDE SEQUENCE</scope>
    <source>
        <strain evidence="1">AT1</strain>
    </source>
</reference>
<evidence type="ECO:0000313" key="1">
    <source>
        <dbReference type="EMBL" id="KAI8535880.1"/>
    </source>
</evidence>
<comment type="caution">
    <text evidence="1">The sequence shown here is derived from an EMBL/GenBank/DDBJ whole genome shotgun (WGS) entry which is preliminary data.</text>
</comment>